<dbReference type="RefSeq" id="WP_184635200.1">
    <property type="nucleotide sequence ID" value="NZ_BAABKT010000013.1"/>
</dbReference>
<dbReference type="Gene3D" id="3.90.1200.10">
    <property type="match status" value="1"/>
</dbReference>
<proteinExistence type="predicted"/>
<organism evidence="2 3">
    <name type="scientific">Streptomonospora salina</name>
    <dbReference type="NCBI Taxonomy" id="104205"/>
    <lineage>
        <taxon>Bacteria</taxon>
        <taxon>Bacillati</taxon>
        <taxon>Actinomycetota</taxon>
        <taxon>Actinomycetes</taxon>
        <taxon>Streptosporangiales</taxon>
        <taxon>Nocardiopsidaceae</taxon>
        <taxon>Streptomonospora</taxon>
    </lineage>
</organism>
<evidence type="ECO:0000259" key="1">
    <source>
        <dbReference type="Pfam" id="PF01636"/>
    </source>
</evidence>
<feature type="domain" description="Aminoglycoside phosphotransferase" evidence="1">
    <location>
        <begin position="42"/>
        <end position="238"/>
    </location>
</feature>
<dbReference type="PANTHER" id="PTHR21310:SF40">
    <property type="entry name" value="AMINOGLYCOSIDE PHOSPHOTRANSFERASE DOMAIN-CONTAINING PROTEIN-RELATED"/>
    <property type="match status" value="1"/>
</dbReference>
<name>A0A841EH41_9ACTN</name>
<dbReference type="AlphaFoldDB" id="A0A841EH41"/>
<dbReference type="InterPro" id="IPR051678">
    <property type="entry name" value="AGP_Transferase"/>
</dbReference>
<sequence length="294" mass="32884">MSIPAPYARILSAAAHRAEITTEDPGVIRLGENAVLRARPGVVARITRPGQHAAAAREVAVSRWLTEQGIAAVRPIDLDQPSLVEDHAVTWWEELPPHGPGTVADVAHLIRALHALSPSEHLPLGRLDPFVRLDQRIEQATSLPADDRDWLRRHLDDLRASWKALPEGLPECVVHGDAWVGNIARTEDGAARLIDLERCSIGRPEWDLVSTAIKHTSFGWVSAEDYRHFVEVYGHDVTTWSGFATMRDIRELRMCLYFAQHAPTDPNMHTEARLRLDCLRGRSGPRPWPWTPAT</sequence>
<accession>A0A841EH41</accession>
<dbReference type="PANTHER" id="PTHR21310">
    <property type="entry name" value="AMINOGLYCOSIDE PHOSPHOTRANSFERASE-RELATED-RELATED"/>
    <property type="match status" value="1"/>
</dbReference>
<keyword evidence="3" id="KW-1185">Reference proteome</keyword>
<keyword evidence="2" id="KW-0808">Transferase</keyword>
<dbReference type="Pfam" id="PF01636">
    <property type="entry name" value="APH"/>
    <property type="match status" value="1"/>
</dbReference>
<dbReference type="EMBL" id="JACHLY010000001">
    <property type="protein sequence ID" value="MBB5998741.1"/>
    <property type="molecule type" value="Genomic_DNA"/>
</dbReference>
<evidence type="ECO:0000313" key="3">
    <source>
        <dbReference type="Proteomes" id="UP000578077"/>
    </source>
</evidence>
<dbReference type="InterPro" id="IPR002575">
    <property type="entry name" value="Aminoglycoside_PTrfase"/>
</dbReference>
<dbReference type="InterPro" id="IPR011009">
    <property type="entry name" value="Kinase-like_dom_sf"/>
</dbReference>
<protein>
    <submittedName>
        <fullName evidence="2">Aminoglycoside phosphotransferase</fullName>
    </submittedName>
</protein>
<reference evidence="2 3" key="1">
    <citation type="submission" date="2020-08" db="EMBL/GenBank/DDBJ databases">
        <title>Sequencing the genomes of 1000 actinobacteria strains.</title>
        <authorList>
            <person name="Klenk H.-P."/>
        </authorList>
    </citation>
    <scope>NUCLEOTIDE SEQUENCE [LARGE SCALE GENOMIC DNA]</scope>
    <source>
        <strain evidence="2 3">DSM 44593</strain>
    </source>
</reference>
<gene>
    <name evidence="2" type="ORF">HNR25_002492</name>
</gene>
<comment type="caution">
    <text evidence="2">The sequence shown here is derived from an EMBL/GenBank/DDBJ whole genome shotgun (WGS) entry which is preliminary data.</text>
</comment>
<dbReference type="GO" id="GO:0016740">
    <property type="term" value="F:transferase activity"/>
    <property type="evidence" value="ECO:0007669"/>
    <property type="project" value="UniProtKB-KW"/>
</dbReference>
<evidence type="ECO:0000313" key="2">
    <source>
        <dbReference type="EMBL" id="MBB5998741.1"/>
    </source>
</evidence>
<dbReference type="SUPFAM" id="SSF56112">
    <property type="entry name" value="Protein kinase-like (PK-like)"/>
    <property type="match status" value="1"/>
</dbReference>
<dbReference type="Proteomes" id="UP000578077">
    <property type="component" value="Unassembled WGS sequence"/>
</dbReference>